<evidence type="ECO:0000256" key="2">
    <source>
        <dbReference type="ARBA" id="ARBA00022692"/>
    </source>
</evidence>
<dbReference type="Proteomes" id="UP000823405">
    <property type="component" value="Unassembled WGS sequence"/>
</dbReference>
<dbReference type="Gene3D" id="1.20.144.10">
    <property type="entry name" value="Phosphatidic acid phosphatase type 2/haloperoxidase"/>
    <property type="match status" value="1"/>
</dbReference>
<evidence type="ECO:0000256" key="4">
    <source>
        <dbReference type="ARBA" id="ARBA00022824"/>
    </source>
</evidence>
<dbReference type="EMBL" id="JAAAIN010001332">
    <property type="protein sequence ID" value="KAG0304155.1"/>
    <property type="molecule type" value="Genomic_DNA"/>
</dbReference>
<keyword evidence="3" id="KW-0378">Hydrolase</keyword>
<keyword evidence="5 9" id="KW-1133">Transmembrane helix</keyword>
<feature type="region of interest" description="Disordered" evidence="8">
    <location>
        <begin position="427"/>
        <end position="463"/>
    </location>
</feature>
<accession>A0A9P6UJ48</accession>
<feature type="transmembrane region" description="Helical" evidence="9">
    <location>
        <begin position="270"/>
        <end position="289"/>
    </location>
</feature>
<organism evidence="11 12">
    <name type="scientific">Linnemannia gamsii</name>
    <dbReference type="NCBI Taxonomy" id="64522"/>
    <lineage>
        <taxon>Eukaryota</taxon>
        <taxon>Fungi</taxon>
        <taxon>Fungi incertae sedis</taxon>
        <taxon>Mucoromycota</taxon>
        <taxon>Mortierellomycotina</taxon>
        <taxon>Mortierellomycetes</taxon>
        <taxon>Mortierellales</taxon>
        <taxon>Mortierellaceae</taxon>
        <taxon>Linnemannia</taxon>
    </lineage>
</organism>
<keyword evidence="12" id="KW-1185">Reference proteome</keyword>
<dbReference type="AlphaFoldDB" id="A0A9P6UJ48"/>
<evidence type="ECO:0000256" key="7">
    <source>
        <dbReference type="ARBA" id="ARBA00038324"/>
    </source>
</evidence>
<reference evidence="11" key="1">
    <citation type="journal article" date="2020" name="Fungal Divers.">
        <title>Resolving the Mortierellaceae phylogeny through synthesis of multi-gene phylogenetics and phylogenomics.</title>
        <authorList>
            <person name="Vandepol N."/>
            <person name="Liber J."/>
            <person name="Desiro A."/>
            <person name="Na H."/>
            <person name="Kennedy M."/>
            <person name="Barry K."/>
            <person name="Grigoriev I.V."/>
            <person name="Miller A.N."/>
            <person name="O'Donnell K."/>
            <person name="Stajich J.E."/>
            <person name="Bonito G."/>
        </authorList>
    </citation>
    <scope>NUCLEOTIDE SEQUENCE</scope>
    <source>
        <strain evidence="11">NVP60</strain>
    </source>
</reference>
<feature type="transmembrane region" description="Helical" evidence="9">
    <location>
        <begin position="185"/>
        <end position="202"/>
    </location>
</feature>
<dbReference type="Pfam" id="PF01569">
    <property type="entry name" value="PAP2"/>
    <property type="match status" value="1"/>
</dbReference>
<protein>
    <recommendedName>
        <fullName evidence="10">Phosphatidic acid phosphatase type 2/haloperoxidase domain-containing protein</fullName>
    </recommendedName>
</protein>
<evidence type="ECO:0000313" key="12">
    <source>
        <dbReference type="Proteomes" id="UP000823405"/>
    </source>
</evidence>
<evidence type="ECO:0000256" key="1">
    <source>
        <dbReference type="ARBA" id="ARBA00004477"/>
    </source>
</evidence>
<feature type="transmembrane region" description="Helical" evidence="9">
    <location>
        <begin position="309"/>
        <end position="330"/>
    </location>
</feature>
<evidence type="ECO:0000256" key="3">
    <source>
        <dbReference type="ARBA" id="ARBA00022801"/>
    </source>
</evidence>
<dbReference type="OrthoDB" id="301434at2759"/>
<dbReference type="SUPFAM" id="SSF48317">
    <property type="entry name" value="Acid phosphatase/Vanadium-dependent haloperoxidase"/>
    <property type="match status" value="1"/>
</dbReference>
<sequence>MTADEKNQRQQPRADDQEYDIEIPAGIAPEAYYDSQLSPLRASLRRFLLPYIRAETPILHSMQLKVRHPILDVYFTTTAFSGNHTFFMIALPVLFWFGFSEIARGFTLIAAMGVYWAGFFKDYLCLPRPLSPPIVRLSRSKSTCLEYGFPSSHSTNAISVALFLYCHLLTTDPTSWSPYTRELSIFGLIVYAVSIIYGRLYCGMHSITDCIGGTLIGLGIWATQWTFRHTIEYYMVSPVWWVPPVVVASGIFLVSIIPDPVDNCPCFDDCVAFIAVLMGLIPASIHFASTSYSSNYPVPATIPYSTDLGVVKSALRLVFGVGTLFVWRLAAKKALYVLLPPIYKLFSLPYRPHFIPASSYNTLSTYPIGKVPSVIDLPSMTGSAEIVGLQSTMDVHEKFSQAAAQIQDQESGLRARKAGGQQLESINADEKETYHQHDRDNSVLSNGTTECGDDSCQHSKEGSRFEDEAEALLRVERMHPRKSRFDVDIVSKLVVYAGIGALAVDGIPILFDLVGLAAEPVRF</sequence>
<dbReference type="InterPro" id="IPR036938">
    <property type="entry name" value="PAP2/HPO_sf"/>
</dbReference>
<evidence type="ECO:0000259" key="10">
    <source>
        <dbReference type="SMART" id="SM00014"/>
    </source>
</evidence>
<evidence type="ECO:0000256" key="6">
    <source>
        <dbReference type="ARBA" id="ARBA00023136"/>
    </source>
</evidence>
<feature type="transmembrane region" description="Helical" evidence="9">
    <location>
        <begin position="209"/>
        <end position="227"/>
    </location>
</feature>
<evidence type="ECO:0000256" key="8">
    <source>
        <dbReference type="SAM" id="MobiDB-lite"/>
    </source>
</evidence>
<evidence type="ECO:0000313" key="11">
    <source>
        <dbReference type="EMBL" id="KAG0304155.1"/>
    </source>
</evidence>
<dbReference type="PANTHER" id="PTHR14969:SF28">
    <property type="entry name" value="DIHYDROSPHINGOSINE 1-PHOSPHATE PHOSPHATASE LCB3-RELATED"/>
    <property type="match status" value="1"/>
</dbReference>
<evidence type="ECO:0000256" key="5">
    <source>
        <dbReference type="ARBA" id="ARBA00022989"/>
    </source>
</evidence>
<dbReference type="GO" id="GO:0042392">
    <property type="term" value="F:sphingosine-1-phosphate phosphatase activity"/>
    <property type="evidence" value="ECO:0007669"/>
    <property type="project" value="TreeGrafter"/>
</dbReference>
<dbReference type="CDD" id="cd03388">
    <property type="entry name" value="PAP2_SPPase1"/>
    <property type="match status" value="1"/>
</dbReference>
<keyword evidence="4" id="KW-0256">Endoplasmic reticulum</keyword>
<feature type="compositionally biased region" description="Basic and acidic residues" evidence="8">
    <location>
        <begin position="428"/>
        <end position="441"/>
    </location>
</feature>
<feature type="domain" description="Phosphatidic acid phosphatase type 2/haloperoxidase" evidence="10">
    <location>
        <begin position="104"/>
        <end position="225"/>
    </location>
</feature>
<comment type="subcellular location">
    <subcellularLocation>
        <location evidence="1">Endoplasmic reticulum membrane</location>
        <topology evidence="1">Multi-pass membrane protein</topology>
    </subcellularLocation>
</comment>
<dbReference type="SMART" id="SM00014">
    <property type="entry name" value="acidPPc"/>
    <property type="match status" value="1"/>
</dbReference>
<feature type="transmembrane region" description="Helical" evidence="9">
    <location>
        <begin position="493"/>
        <end position="518"/>
    </location>
</feature>
<dbReference type="InterPro" id="IPR000326">
    <property type="entry name" value="PAP2/HPO"/>
</dbReference>
<gene>
    <name evidence="11" type="ORF">BGZ97_001604</name>
</gene>
<name>A0A9P6UJ48_9FUNG</name>
<keyword evidence="2 9" id="KW-0812">Transmembrane</keyword>
<feature type="transmembrane region" description="Helical" evidence="9">
    <location>
        <begin position="239"/>
        <end position="258"/>
    </location>
</feature>
<dbReference type="GO" id="GO:0005789">
    <property type="term" value="C:endoplasmic reticulum membrane"/>
    <property type="evidence" value="ECO:0007669"/>
    <property type="project" value="UniProtKB-SubCell"/>
</dbReference>
<proteinExistence type="inferred from homology"/>
<comment type="caution">
    <text evidence="11">The sequence shown here is derived from an EMBL/GenBank/DDBJ whole genome shotgun (WGS) entry which is preliminary data.</text>
</comment>
<dbReference type="PANTHER" id="PTHR14969">
    <property type="entry name" value="SPHINGOSINE-1-PHOSPHATE PHOSPHOHYDROLASE"/>
    <property type="match status" value="1"/>
</dbReference>
<comment type="similarity">
    <text evidence="7">Belongs to the type 2 lipid phosphate phosphatase family.</text>
</comment>
<keyword evidence="6 9" id="KW-0472">Membrane</keyword>
<evidence type="ECO:0000256" key="9">
    <source>
        <dbReference type="SAM" id="Phobius"/>
    </source>
</evidence>